<dbReference type="FunFam" id="3.40.50.720:FF:000084">
    <property type="entry name" value="Short-chain dehydrogenase reductase"/>
    <property type="match status" value="1"/>
</dbReference>
<dbReference type="EMBL" id="NIVS01000006">
    <property type="protein sequence ID" value="OWQ56716.1"/>
    <property type="molecule type" value="Genomic_DNA"/>
</dbReference>
<evidence type="ECO:0000313" key="5">
    <source>
        <dbReference type="Proteomes" id="UP000198157"/>
    </source>
</evidence>
<protein>
    <submittedName>
        <fullName evidence="4">Oxidoreductase</fullName>
    </submittedName>
</protein>
<dbReference type="Pfam" id="PF13561">
    <property type="entry name" value="adh_short_C2"/>
    <property type="match status" value="1"/>
</dbReference>
<proteinExistence type="inferred from homology"/>
<keyword evidence="2" id="KW-0560">Oxidoreductase</keyword>
<comment type="similarity">
    <text evidence="1">Belongs to the short-chain dehydrogenases/reductases (SDR) family.</text>
</comment>
<dbReference type="SMART" id="SM00822">
    <property type="entry name" value="PKS_KR"/>
    <property type="match status" value="1"/>
</dbReference>
<dbReference type="NCBIfam" id="NF005559">
    <property type="entry name" value="PRK07231.1"/>
    <property type="match status" value="1"/>
</dbReference>
<dbReference type="SUPFAM" id="SSF51735">
    <property type="entry name" value="NAD(P)-binding Rossmann-fold domains"/>
    <property type="match status" value="1"/>
</dbReference>
<dbReference type="OrthoDB" id="9803333at2"/>
<dbReference type="PRINTS" id="PR00080">
    <property type="entry name" value="SDRFAMILY"/>
</dbReference>
<dbReference type="PANTHER" id="PTHR43639:SF1">
    <property type="entry name" value="SHORT-CHAIN DEHYDROGENASE_REDUCTASE FAMILY PROTEIN"/>
    <property type="match status" value="1"/>
</dbReference>
<reference evidence="4 5" key="1">
    <citation type="submission" date="2017-06" db="EMBL/GenBank/DDBJ databases">
        <authorList>
            <person name="Kim H.J."/>
            <person name="Triplett B.A."/>
        </authorList>
    </citation>
    <scope>NUCLEOTIDE SEQUENCE [LARGE SCALE GENOMIC DNA]</scope>
    <source>
        <strain evidence="4 5">13146</strain>
    </source>
</reference>
<dbReference type="InterPro" id="IPR002347">
    <property type="entry name" value="SDR_fam"/>
</dbReference>
<evidence type="ECO:0000256" key="1">
    <source>
        <dbReference type="ARBA" id="ARBA00006484"/>
    </source>
</evidence>
<feature type="domain" description="Ketoreductase" evidence="3">
    <location>
        <begin position="7"/>
        <end position="193"/>
    </location>
</feature>
<dbReference type="CDD" id="cd05233">
    <property type="entry name" value="SDR_c"/>
    <property type="match status" value="1"/>
</dbReference>
<comment type="caution">
    <text evidence="4">The sequence shown here is derived from an EMBL/GenBank/DDBJ whole genome shotgun (WGS) entry which is preliminary data.</text>
</comment>
<evidence type="ECO:0000313" key="4">
    <source>
        <dbReference type="EMBL" id="OWQ56716.1"/>
    </source>
</evidence>
<name>A0A246HSP5_STEMA</name>
<evidence type="ECO:0000259" key="3">
    <source>
        <dbReference type="SMART" id="SM00822"/>
    </source>
</evidence>
<dbReference type="AlphaFoldDB" id="A0A246HSP5"/>
<dbReference type="GO" id="GO:0016491">
    <property type="term" value="F:oxidoreductase activity"/>
    <property type="evidence" value="ECO:0007669"/>
    <property type="project" value="UniProtKB-KW"/>
</dbReference>
<dbReference type="PANTHER" id="PTHR43639">
    <property type="entry name" value="OXIDOREDUCTASE, SHORT-CHAIN DEHYDROGENASE/REDUCTASE FAMILY (AFU_ORTHOLOGUE AFUA_5G02870)"/>
    <property type="match status" value="1"/>
</dbReference>
<organism evidence="4 5">
    <name type="scientific">Stenotrophomonas maltophilia</name>
    <name type="common">Pseudomonas maltophilia</name>
    <name type="synonym">Xanthomonas maltophilia</name>
    <dbReference type="NCBI Taxonomy" id="40324"/>
    <lineage>
        <taxon>Bacteria</taxon>
        <taxon>Pseudomonadati</taxon>
        <taxon>Pseudomonadota</taxon>
        <taxon>Gammaproteobacteria</taxon>
        <taxon>Lysobacterales</taxon>
        <taxon>Lysobacteraceae</taxon>
        <taxon>Stenotrophomonas</taxon>
        <taxon>Stenotrophomonas maltophilia group</taxon>
    </lineage>
</organism>
<dbReference type="Proteomes" id="UP000198157">
    <property type="component" value="Unassembled WGS sequence"/>
</dbReference>
<dbReference type="Gene3D" id="3.40.50.720">
    <property type="entry name" value="NAD(P)-binding Rossmann-like Domain"/>
    <property type="match status" value="1"/>
</dbReference>
<dbReference type="InterPro" id="IPR057326">
    <property type="entry name" value="KR_dom"/>
</dbReference>
<gene>
    <name evidence="4" type="ORF">CEE60_02215</name>
</gene>
<dbReference type="PRINTS" id="PR00081">
    <property type="entry name" value="GDHRDH"/>
</dbReference>
<evidence type="ECO:0000256" key="2">
    <source>
        <dbReference type="ARBA" id="ARBA00023002"/>
    </source>
</evidence>
<sequence length="251" mass="26057">MTQFKDKVAIVTGGGRDIGREISLKLAAAGAKVCINYANDEASAQETLQQVQAAGGTAIVHRADVTDATAVAAMVAATQAAFGPQIDVLVNVAGGMVQRRPLAEIDEAFFHKVMDLNMSSVYLTTHAVVPHMPEGGAIVNFASQAGRDGGGPGAAIYATAKAAVMTFTRAMAKELGPRGIRVNALCCGMIATRFHDEFTKPEVRTAVAGNTPLRRQGRPQEAADTAVYLASDAAGFITGANVDVNGGTYFS</sequence>
<accession>A0A246HSP5</accession>
<dbReference type="InterPro" id="IPR036291">
    <property type="entry name" value="NAD(P)-bd_dom_sf"/>
</dbReference>